<dbReference type="Pfam" id="PF08392">
    <property type="entry name" value="FAE1_CUT1_RppA"/>
    <property type="match status" value="1"/>
</dbReference>
<evidence type="ECO:0000256" key="1">
    <source>
        <dbReference type="ARBA" id="ARBA00023315"/>
    </source>
</evidence>
<protein>
    <submittedName>
        <fullName evidence="5">3-ketoacyl-coa synthase 2</fullName>
    </submittedName>
</protein>
<dbReference type="InterPro" id="IPR013601">
    <property type="entry name" value="FAE1_typ3_polyketide_synth"/>
</dbReference>
<sequence>MGDERKQPPETVPVSVQTLPERKKNKLPNFLLSVRLKYVKLGYHYLISNAMYLLLVPLLGMTSAHLSMLTLQDVLQLWDNLIKFNLVSVTIGSCVMVFLATFYFTSRPRKVYLVNFACYKPEEARICTREIFMERSTLTGSFTEENLAFQKKILERSGLGQKTYLPEAVLRVPPNPCMAEARKEAEAVMFGAIDELLAKTGVKAKDIGILVVNCSLFNPTPSLSSMIVNHYKLRGNILSYNLGGMGCSAGLISIDLAKQLLQVHPNSYALVMSMENITLNWYFGNDRSMLVSNCLFRMGGAAILLSNRSSDRRRSKYQLIHTVRTHKGADDKCYNCVFQKEDETKRIGVSLSKDLMAVAEKPSKPTSQHLGH</sequence>
<keyword evidence="3" id="KW-0812">Transmembrane</keyword>
<keyword evidence="3" id="KW-1133">Transmembrane helix</keyword>
<proteinExistence type="predicted"/>
<evidence type="ECO:0000259" key="4">
    <source>
        <dbReference type="Pfam" id="PF08392"/>
    </source>
</evidence>
<accession>A0AAW0JGD4</accession>
<comment type="caution">
    <text evidence="5">The sequence shown here is derived from an EMBL/GenBank/DDBJ whole genome shotgun (WGS) entry which is preliminary data.</text>
</comment>
<feature type="transmembrane region" description="Helical" evidence="3">
    <location>
        <begin position="84"/>
        <end position="104"/>
    </location>
</feature>
<organism evidence="5 6">
    <name type="scientific">Quercus suber</name>
    <name type="common">Cork oak</name>
    <dbReference type="NCBI Taxonomy" id="58331"/>
    <lineage>
        <taxon>Eukaryota</taxon>
        <taxon>Viridiplantae</taxon>
        <taxon>Streptophyta</taxon>
        <taxon>Embryophyta</taxon>
        <taxon>Tracheophyta</taxon>
        <taxon>Spermatophyta</taxon>
        <taxon>Magnoliopsida</taxon>
        <taxon>eudicotyledons</taxon>
        <taxon>Gunneridae</taxon>
        <taxon>Pentapetalae</taxon>
        <taxon>rosids</taxon>
        <taxon>fabids</taxon>
        <taxon>Fagales</taxon>
        <taxon>Fagaceae</taxon>
        <taxon>Quercus</taxon>
    </lineage>
</organism>
<evidence type="ECO:0000256" key="3">
    <source>
        <dbReference type="SAM" id="Phobius"/>
    </source>
</evidence>
<keyword evidence="3" id="KW-0472">Membrane</keyword>
<dbReference type="GO" id="GO:0016020">
    <property type="term" value="C:membrane"/>
    <property type="evidence" value="ECO:0007669"/>
    <property type="project" value="InterPro"/>
</dbReference>
<comment type="catalytic activity">
    <reaction evidence="2">
        <text>a very-long-chain acyl-CoA + malonyl-CoA + H(+) = a very-long-chain 3-oxoacyl-CoA + CO2 + CoA</text>
        <dbReference type="Rhea" id="RHEA:32727"/>
        <dbReference type="ChEBI" id="CHEBI:15378"/>
        <dbReference type="ChEBI" id="CHEBI:16526"/>
        <dbReference type="ChEBI" id="CHEBI:57287"/>
        <dbReference type="ChEBI" id="CHEBI:57384"/>
        <dbReference type="ChEBI" id="CHEBI:90725"/>
        <dbReference type="ChEBI" id="CHEBI:90736"/>
        <dbReference type="EC" id="2.3.1.199"/>
    </reaction>
</comment>
<dbReference type="GO" id="GO:0009922">
    <property type="term" value="F:fatty acid elongase activity"/>
    <property type="evidence" value="ECO:0007669"/>
    <property type="project" value="UniProtKB-EC"/>
</dbReference>
<dbReference type="GO" id="GO:0006633">
    <property type="term" value="P:fatty acid biosynthetic process"/>
    <property type="evidence" value="ECO:0007669"/>
    <property type="project" value="InterPro"/>
</dbReference>
<dbReference type="Proteomes" id="UP000237347">
    <property type="component" value="Unassembled WGS sequence"/>
</dbReference>
<dbReference type="InterPro" id="IPR016039">
    <property type="entry name" value="Thiolase-like"/>
</dbReference>
<dbReference type="EMBL" id="PKMF04000573">
    <property type="protein sequence ID" value="KAK7825522.1"/>
    <property type="molecule type" value="Genomic_DNA"/>
</dbReference>
<dbReference type="PANTHER" id="PTHR31561">
    <property type="entry name" value="3-KETOACYL-COA SYNTHASE"/>
    <property type="match status" value="1"/>
</dbReference>
<evidence type="ECO:0000313" key="5">
    <source>
        <dbReference type="EMBL" id="KAK7825522.1"/>
    </source>
</evidence>
<keyword evidence="1" id="KW-0012">Acyltransferase</keyword>
<dbReference type="SUPFAM" id="SSF53901">
    <property type="entry name" value="Thiolase-like"/>
    <property type="match status" value="1"/>
</dbReference>
<dbReference type="AlphaFoldDB" id="A0AAW0JGD4"/>
<gene>
    <name evidence="5" type="primary">KCS2_2</name>
    <name evidence="5" type="ORF">CFP56_033081</name>
</gene>
<dbReference type="Gene3D" id="3.40.47.10">
    <property type="match status" value="1"/>
</dbReference>
<keyword evidence="6" id="KW-1185">Reference proteome</keyword>
<evidence type="ECO:0000313" key="6">
    <source>
        <dbReference type="Proteomes" id="UP000237347"/>
    </source>
</evidence>
<keyword evidence="1" id="KW-0808">Transferase</keyword>
<reference evidence="5 6" key="1">
    <citation type="journal article" date="2018" name="Sci. Data">
        <title>The draft genome sequence of cork oak.</title>
        <authorList>
            <person name="Ramos A.M."/>
            <person name="Usie A."/>
            <person name="Barbosa P."/>
            <person name="Barros P.M."/>
            <person name="Capote T."/>
            <person name="Chaves I."/>
            <person name="Simoes F."/>
            <person name="Abreu I."/>
            <person name="Carrasquinho I."/>
            <person name="Faro C."/>
            <person name="Guimaraes J.B."/>
            <person name="Mendonca D."/>
            <person name="Nobrega F."/>
            <person name="Rodrigues L."/>
            <person name="Saibo N.J.M."/>
            <person name="Varela M.C."/>
            <person name="Egas C."/>
            <person name="Matos J."/>
            <person name="Miguel C.M."/>
            <person name="Oliveira M.M."/>
            <person name="Ricardo C.P."/>
            <person name="Goncalves S."/>
        </authorList>
    </citation>
    <scope>NUCLEOTIDE SEQUENCE [LARGE SCALE GENOMIC DNA]</scope>
    <source>
        <strain evidence="6">cv. HL8</strain>
    </source>
</reference>
<dbReference type="InterPro" id="IPR012392">
    <property type="entry name" value="3-ktacl-CoA_syn"/>
</dbReference>
<feature type="domain" description="FAE" evidence="4">
    <location>
        <begin position="103"/>
        <end position="361"/>
    </location>
</feature>
<name>A0AAW0JGD4_QUESU</name>
<evidence type="ECO:0000256" key="2">
    <source>
        <dbReference type="ARBA" id="ARBA00047375"/>
    </source>
</evidence>
<feature type="transmembrane region" description="Helical" evidence="3">
    <location>
        <begin position="43"/>
        <end position="64"/>
    </location>
</feature>